<dbReference type="EMBL" id="BRZM01000325">
    <property type="protein sequence ID" value="GLD70046.1"/>
    <property type="molecule type" value="Genomic_DNA"/>
</dbReference>
<dbReference type="GO" id="GO:0016301">
    <property type="term" value="F:kinase activity"/>
    <property type="evidence" value="ECO:0007669"/>
    <property type="project" value="UniProtKB-KW"/>
</dbReference>
<sequence length="66" mass="7079">MLGARARLRAQWTWLLSRLTFPQHDQASGAPVAALANVPLPGPAAQRWQLECGGTGPSTETRKAGR</sequence>
<dbReference type="Proteomes" id="UP001279410">
    <property type="component" value="Unassembled WGS sequence"/>
</dbReference>
<keyword evidence="1" id="KW-0418">Kinase</keyword>
<protein>
    <submittedName>
        <fullName evidence="1">Nicotinamide riboside kinase 2-like protein</fullName>
    </submittedName>
</protein>
<dbReference type="AlphaFoldDB" id="A0AAD3NBS2"/>
<comment type="caution">
    <text evidence="1">The sequence shown here is derived from an EMBL/GenBank/DDBJ whole genome shotgun (WGS) entry which is preliminary data.</text>
</comment>
<organism evidence="1 2">
    <name type="scientific">Lates japonicus</name>
    <name type="common">Japanese lates</name>
    <dbReference type="NCBI Taxonomy" id="270547"/>
    <lineage>
        <taxon>Eukaryota</taxon>
        <taxon>Metazoa</taxon>
        <taxon>Chordata</taxon>
        <taxon>Craniata</taxon>
        <taxon>Vertebrata</taxon>
        <taxon>Euteleostomi</taxon>
        <taxon>Actinopterygii</taxon>
        <taxon>Neopterygii</taxon>
        <taxon>Teleostei</taxon>
        <taxon>Neoteleostei</taxon>
        <taxon>Acanthomorphata</taxon>
        <taxon>Carangaria</taxon>
        <taxon>Carangaria incertae sedis</taxon>
        <taxon>Centropomidae</taxon>
        <taxon>Lates</taxon>
    </lineage>
</organism>
<keyword evidence="1" id="KW-0808">Transferase</keyword>
<gene>
    <name evidence="1" type="ORF">AKAME5_002136300</name>
</gene>
<accession>A0AAD3NBS2</accession>
<proteinExistence type="predicted"/>
<name>A0AAD3NBS2_LATJO</name>
<evidence type="ECO:0000313" key="1">
    <source>
        <dbReference type="EMBL" id="GLD70046.1"/>
    </source>
</evidence>
<reference evidence="1" key="1">
    <citation type="submission" date="2022-08" db="EMBL/GenBank/DDBJ databases">
        <title>Genome sequencing of akame (Lates japonicus).</title>
        <authorList>
            <person name="Hashiguchi Y."/>
            <person name="Takahashi H."/>
        </authorList>
    </citation>
    <scope>NUCLEOTIDE SEQUENCE</scope>
    <source>
        <strain evidence="1">Kochi</strain>
    </source>
</reference>
<keyword evidence="2" id="KW-1185">Reference proteome</keyword>
<evidence type="ECO:0000313" key="2">
    <source>
        <dbReference type="Proteomes" id="UP001279410"/>
    </source>
</evidence>